<keyword evidence="1" id="KW-0812">Transmembrane</keyword>
<feature type="transmembrane region" description="Helical" evidence="1">
    <location>
        <begin position="97"/>
        <end position="116"/>
    </location>
</feature>
<feature type="transmembrane region" description="Helical" evidence="1">
    <location>
        <begin position="64"/>
        <end position="85"/>
    </location>
</feature>
<reference evidence="2" key="1">
    <citation type="submission" date="2024-06" db="EMBL/GenBank/DDBJ databases">
        <title>Complete genome sequence of the cellulolytic actinobacterium, Cellulosimicrobium ES-005.</title>
        <authorList>
            <person name="Matthews C.T."/>
            <person name="Underwood K.D."/>
            <person name="Ghanchi K.M."/>
            <person name="Fields S.D."/>
            <person name="Gardner S.G."/>
        </authorList>
    </citation>
    <scope>NUCLEOTIDE SEQUENCE</scope>
    <source>
        <strain evidence="2">ES-005</strain>
    </source>
</reference>
<protein>
    <submittedName>
        <fullName evidence="2">Uncharacterized protein</fullName>
    </submittedName>
</protein>
<dbReference type="AlphaFoldDB" id="A0AAU8G295"/>
<sequence>MSTPEDTSGSWPSTAAEALAAADQVGRRIRSRRRWYVVGALVMATTLTAFTVALASWPERLAEVIVPGLVVVGATLALLAWCGRTVPAAATAATQRVLFLGALLLVVALLVIRLVLPEGFSGWVLLVGLLPGLPFLELARRVSRA</sequence>
<proteinExistence type="predicted"/>
<keyword evidence="1" id="KW-1133">Transmembrane helix</keyword>
<dbReference type="RefSeq" id="WP_353707976.1">
    <property type="nucleotide sequence ID" value="NZ_CP159290.1"/>
</dbReference>
<keyword evidence="1" id="KW-0472">Membrane</keyword>
<feature type="transmembrane region" description="Helical" evidence="1">
    <location>
        <begin position="122"/>
        <end position="139"/>
    </location>
</feature>
<evidence type="ECO:0000313" key="2">
    <source>
        <dbReference type="EMBL" id="XCH29849.1"/>
    </source>
</evidence>
<feature type="transmembrane region" description="Helical" evidence="1">
    <location>
        <begin position="35"/>
        <end position="58"/>
    </location>
</feature>
<name>A0AAU8G295_9MICO</name>
<dbReference type="EMBL" id="CP159290">
    <property type="protein sequence ID" value="XCH29849.1"/>
    <property type="molecule type" value="Genomic_DNA"/>
</dbReference>
<evidence type="ECO:0000256" key="1">
    <source>
        <dbReference type="SAM" id="Phobius"/>
    </source>
</evidence>
<gene>
    <name evidence="2" type="ORF">ABRQ22_20175</name>
</gene>
<organism evidence="2">
    <name type="scientific">Cellulosimicrobium sp. ES-005</name>
    <dbReference type="NCBI Taxonomy" id="3163031"/>
    <lineage>
        <taxon>Bacteria</taxon>
        <taxon>Bacillati</taxon>
        <taxon>Actinomycetota</taxon>
        <taxon>Actinomycetes</taxon>
        <taxon>Micrococcales</taxon>
        <taxon>Promicromonosporaceae</taxon>
        <taxon>Cellulosimicrobium</taxon>
    </lineage>
</organism>
<accession>A0AAU8G295</accession>